<dbReference type="Proteomes" id="UP001321749">
    <property type="component" value="Unassembled WGS sequence"/>
</dbReference>
<evidence type="ECO:0000313" key="2">
    <source>
        <dbReference type="EMBL" id="KAK4466263.1"/>
    </source>
</evidence>
<evidence type="ECO:0000313" key="3">
    <source>
        <dbReference type="Proteomes" id="UP001321749"/>
    </source>
</evidence>
<feature type="compositionally biased region" description="Acidic residues" evidence="1">
    <location>
        <begin position="397"/>
        <end position="406"/>
    </location>
</feature>
<accession>A0AAV9HZQ1</accession>
<dbReference type="EMBL" id="MU864933">
    <property type="protein sequence ID" value="KAK4466263.1"/>
    <property type="molecule type" value="Genomic_DNA"/>
</dbReference>
<gene>
    <name evidence="2" type="ORF">QBC42DRAFT_329374</name>
</gene>
<feature type="compositionally biased region" description="Basic and acidic residues" evidence="1">
    <location>
        <begin position="323"/>
        <end position="336"/>
    </location>
</feature>
<proteinExistence type="predicted"/>
<organism evidence="2 3">
    <name type="scientific">Cladorrhinum samala</name>
    <dbReference type="NCBI Taxonomy" id="585594"/>
    <lineage>
        <taxon>Eukaryota</taxon>
        <taxon>Fungi</taxon>
        <taxon>Dikarya</taxon>
        <taxon>Ascomycota</taxon>
        <taxon>Pezizomycotina</taxon>
        <taxon>Sordariomycetes</taxon>
        <taxon>Sordariomycetidae</taxon>
        <taxon>Sordariales</taxon>
        <taxon>Podosporaceae</taxon>
        <taxon>Cladorrhinum</taxon>
    </lineage>
</organism>
<dbReference type="AlphaFoldDB" id="A0AAV9HZQ1"/>
<evidence type="ECO:0000256" key="1">
    <source>
        <dbReference type="SAM" id="MobiDB-lite"/>
    </source>
</evidence>
<name>A0AAV9HZQ1_9PEZI</name>
<feature type="region of interest" description="Disordered" evidence="1">
    <location>
        <begin position="388"/>
        <end position="413"/>
    </location>
</feature>
<protein>
    <submittedName>
        <fullName evidence="2">Uncharacterized protein</fullName>
    </submittedName>
</protein>
<reference evidence="2" key="1">
    <citation type="journal article" date="2023" name="Mol. Phylogenet. Evol.">
        <title>Genome-scale phylogeny and comparative genomics of the fungal order Sordariales.</title>
        <authorList>
            <person name="Hensen N."/>
            <person name="Bonometti L."/>
            <person name="Westerberg I."/>
            <person name="Brannstrom I.O."/>
            <person name="Guillou S."/>
            <person name="Cros-Aarteil S."/>
            <person name="Calhoun S."/>
            <person name="Haridas S."/>
            <person name="Kuo A."/>
            <person name="Mondo S."/>
            <person name="Pangilinan J."/>
            <person name="Riley R."/>
            <person name="LaButti K."/>
            <person name="Andreopoulos B."/>
            <person name="Lipzen A."/>
            <person name="Chen C."/>
            <person name="Yan M."/>
            <person name="Daum C."/>
            <person name="Ng V."/>
            <person name="Clum A."/>
            <person name="Steindorff A."/>
            <person name="Ohm R.A."/>
            <person name="Martin F."/>
            <person name="Silar P."/>
            <person name="Natvig D.O."/>
            <person name="Lalanne C."/>
            <person name="Gautier V."/>
            <person name="Ament-Velasquez S.L."/>
            <person name="Kruys A."/>
            <person name="Hutchinson M.I."/>
            <person name="Powell A.J."/>
            <person name="Barry K."/>
            <person name="Miller A.N."/>
            <person name="Grigoriev I.V."/>
            <person name="Debuchy R."/>
            <person name="Gladieux P."/>
            <person name="Hiltunen Thoren M."/>
            <person name="Johannesson H."/>
        </authorList>
    </citation>
    <scope>NUCLEOTIDE SEQUENCE</scope>
    <source>
        <strain evidence="2">PSN324</strain>
    </source>
</reference>
<sequence>MRLSADRKALAQELLPQGEGDIPTFNDEFDVVDKKLYSARVCNAKSITALTKARRVYKEAQSCAQAIKLVLTKTDGRSAAKINAFCTLVDVCIGMGRLENPKLKGVTKESTDKDGHDSLDAIITFVFDLLTDEERAQLPAQTLRDRRKLNITPMAERDEYRVIPRDSSYYWLVKGKQREEEPETEVVSFMEELKRAYDALCKRSGWWHGHAAQTNAAYDVMWEVNTVVKAIGKRTHRYASYGTKVNALCAYMKICMLFMNDEGAIPRYLLEELERQLIWEGSDPLTEEHDRIVNELTKEERQRLLTEPVSMPSNEQLEDVDGAPERREVQRQRGMEVEEPQPEPPELYLHYLGYVFFHLGYEVFRNLDCSHWYLKKKLSIHERKVKIAAGEPVSEPELSDSSDEEAEGRRKRD</sequence>
<feature type="region of interest" description="Disordered" evidence="1">
    <location>
        <begin position="304"/>
        <end position="342"/>
    </location>
</feature>
<keyword evidence="3" id="KW-1185">Reference proteome</keyword>
<comment type="caution">
    <text evidence="2">The sequence shown here is derived from an EMBL/GenBank/DDBJ whole genome shotgun (WGS) entry which is preliminary data.</text>
</comment>
<reference evidence="2" key="2">
    <citation type="submission" date="2023-06" db="EMBL/GenBank/DDBJ databases">
        <authorList>
            <consortium name="Lawrence Berkeley National Laboratory"/>
            <person name="Mondo S.J."/>
            <person name="Hensen N."/>
            <person name="Bonometti L."/>
            <person name="Westerberg I."/>
            <person name="Brannstrom I.O."/>
            <person name="Guillou S."/>
            <person name="Cros-Aarteil S."/>
            <person name="Calhoun S."/>
            <person name="Haridas S."/>
            <person name="Kuo A."/>
            <person name="Pangilinan J."/>
            <person name="Riley R."/>
            <person name="Labutti K."/>
            <person name="Andreopoulos B."/>
            <person name="Lipzen A."/>
            <person name="Chen C."/>
            <person name="Yanf M."/>
            <person name="Daum C."/>
            <person name="Ng V."/>
            <person name="Clum A."/>
            <person name="Steindorff A."/>
            <person name="Ohm R."/>
            <person name="Martin F."/>
            <person name="Silar P."/>
            <person name="Natvig D."/>
            <person name="Lalanne C."/>
            <person name="Gautier V."/>
            <person name="Ament-Velasquez S.L."/>
            <person name="Kruys A."/>
            <person name="Hutchinson M.I."/>
            <person name="Powell A.J."/>
            <person name="Barry K."/>
            <person name="Miller A.N."/>
            <person name="Grigoriev I.V."/>
            <person name="Debuchy R."/>
            <person name="Gladieux P."/>
            <person name="Thoren M.H."/>
            <person name="Johannesson H."/>
        </authorList>
    </citation>
    <scope>NUCLEOTIDE SEQUENCE</scope>
    <source>
        <strain evidence="2">PSN324</strain>
    </source>
</reference>